<evidence type="ECO:0000259" key="1">
    <source>
        <dbReference type="PROSITE" id="PS50835"/>
    </source>
</evidence>
<dbReference type="InterPro" id="IPR036179">
    <property type="entry name" value="Ig-like_dom_sf"/>
</dbReference>
<keyword evidence="3" id="KW-1185">Reference proteome</keyword>
<gene>
    <name evidence="2" type="ORF">NQ314_014870</name>
</gene>
<organism evidence="2 3">
    <name type="scientific">Rhamnusium bicolor</name>
    <dbReference type="NCBI Taxonomy" id="1586634"/>
    <lineage>
        <taxon>Eukaryota</taxon>
        <taxon>Metazoa</taxon>
        <taxon>Ecdysozoa</taxon>
        <taxon>Arthropoda</taxon>
        <taxon>Hexapoda</taxon>
        <taxon>Insecta</taxon>
        <taxon>Pterygota</taxon>
        <taxon>Neoptera</taxon>
        <taxon>Endopterygota</taxon>
        <taxon>Coleoptera</taxon>
        <taxon>Polyphaga</taxon>
        <taxon>Cucujiformia</taxon>
        <taxon>Chrysomeloidea</taxon>
        <taxon>Cerambycidae</taxon>
        <taxon>Lepturinae</taxon>
        <taxon>Rhagiini</taxon>
        <taxon>Rhamnusium</taxon>
    </lineage>
</organism>
<comment type="caution">
    <text evidence="2">The sequence shown here is derived from an EMBL/GenBank/DDBJ whole genome shotgun (WGS) entry which is preliminary data.</text>
</comment>
<dbReference type="EMBL" id="JANEYF010004119">
    <property type="protein sequence ID" value="KAJ8932171.1"/>
    <property type="molecule type" value="Genomic_DNA"/>
</dbReference>
<evidence type="ECO:0000313" key="3">
    <source>
        <dbReference type="Proteomes" id="UP001162156"/>
    </source>
</evidence>
<dbReference type="SUPFAM" id="SSF48726">
    <property type="entry name" value="Immunoglobulin"/>
    <property type="match status" value="1"/>
</dbReference>
<dbReference type="InterPro" id="IPR013783">
    <property type="entry name" value="Ig-like_fold"/>
</dbReference>
<accession>A0AAV8X2I3</accession>
<dbReference type="GO" id="GO:0032589">
    <property type="term" value="C:neuron projection membrane"/>
    <property type="evidence" value="ECO:0007669"/>
    <property type="project" value="TreeGrafter"/>
</dbReference>
<dbReference type="PANTHER" id="PTHR23279">
    <property type="entry name" value="DEFECTIVE PROBOSCIS EXTENSION RESPONSE DPR -RELATED"/>
    <property type="match status" value="1"/>
</dbReference>
<dbReference type="Gene3D" id="2.60.40.10">
    <property type="entry name" value="Immunoglobulins"/>
    <property type="match status" value="1"/>
</dbReference>
<dbReference type="PANTHER" id="PTHR23279:SF41">
    <property type="entry name" value="DEFECTIVE PROBOSCIS EXTENSION RESPONSE 4-RELATED"/>
    <property type="match status" value="1"/>
</dbReference>
<dbReference type="Pfam" id="PF07686">
    <property type="entry name" value="V-set"/>
    <property type="match status" value="1"/>
</dbReference>
<dbReference type="Proteomes" id="UP001162156">
    <property type="component" value="Unassembled WGS sequence"/>
</dbReference>
<reference evidence="2" key="1">
    <citation type="journal article" date="2023" name="Insect Mol. Biol.">
        <title>Genome sequencing provides insights into the evolution of gene families encoding plant cell wall-degrading enzymes in longhorned beetles.</title>
        <authorList>
            <person name="Shin N.R."/>
            <person name="Okamura Y."/>
            <person name="Kirsch R."/>
            <person name="Pauchet Y."/>
        </authorList>
    </citation>
    <scope>NUCLEOTIDE SEQUENCE</scope>
    <source>
        <strain evidence="2">RBIC_L_NR</strain>
    </source>
</reference>
<protein>
    <recommendedName>
        <fullName evidence="1">Ig-like domain-containing protein</fullName>
    </recommendedName>
</protein>
<dbReference type="InterPro" id="IPR013106">
    <property type="entry name" value="Ig_V-set"/>
</dbReference>
<feature type="domain" description="Ig-like" evidence="1">
    <location>
        <begin position="1"/>
        <end position="75"/>
    </location>
</feature>
<dbReference type="AlphaFoldDB" id="A0AAV8X2I3"/>
<dbReference type="GO" id="GO:0050808">
    <property type="term" value="P:synapse organization"/>
    <property type="evidence" value="ECO:0007669"/>
    <property type="project" value="TreeGrafter"/>
</dbReference>
<proteinExistence type="predicted"/>
<dbReference type="InterPro" id="IPR007110">
    <property type="entry name" value="Ig-like_dom"/>
</dbReference>
<sequence>MKPSVSWIRSKDLHILTSERQTFSSDSRFESVHSDSSGDFWGLRIRGVHVSDTGQYECQVNTDPKMSLAISLTVTGM</sequence>
<dbReference type="InterPro" id="IPR037448">
    <property type="entry name" value="Zig-8"/>
</dbReference>
<evidence type="ECO:0000313" key="2">
    <source>
        <dbReference type="EMBL" id="KAJ8932171.1"/>
    </source>
</evidence>
<dbReference type="PROSITE" id="PS50835">
    <property type="entry name" value="IG_LIKE"/>
    <property type="match status" value="1"/>
</dbReference>
<name>A0AAV8X2I3_9CUCU</name>